<dbReference type="PANTHER" id="PTHR33434:SF4">
    <property type="entry name" value="PHOSPHATASE PROTEIN"/>
    <property type="match status" value="1"/>
</dbReference>
<dbReference type="SMART" id="SM01120">
    <property type="entry name" value="Dak2"/>
    <property type="match status" value="1"/>
</dbReference>
<dbReference type="SMART" id="SM01121">
    <property type="entry name" value="Dak1_2"/>
    <property type="match status" value="1"/>
</dbReference>
<evidence type="ECO:0000259" key="2">
    <source>
        <dbReference type="PROSITE" id="PS51480"/>
    </source>
</evidence>
<evidence type="ECO:0000256" key="1">
    <source>
        <dbReference type="SAM" id="MobiDB-lite"/>
    </source>
</evidence>
<dbReference type="EMBL" id="BAAALM010000007">
    <property type="protein sequence ID" value="GAA1204520.1"/>
    <property type="molecule type" value="Genomic_DNA"/>
</dbReference>
<proteinExistence type="predicted"/>
<comment type="caution">
    <text evidence="3">The sequence shown here is derived from an EMBL/GenBank/DDBJ whole genome shotgun (WGS) entry which is preliminary data.</text>
</comment>
<feature type="domain" description="DhaL" evidence="2">
    <location>
        <begin position="7"/>
        <end position="245"/>
    </location>
</feature>
<gene>
    <name evidence="3" type="ORF">GCM10009675_23510</name>
</gene>
<dbReference type="SUPFAM" id="SSF101473">
    <property type="entry name" value="DhaL-like"/>
    <property type="match status" value="1"/>
</dbReference>
<accession>A0ABP4FYY8</accession>
<dbReference type="PANTHER" id="PTHR33434">
    <property type="entry name" value="DEGV DOMAIN-CONTAINING PROTEIN DR_1986-RELATED"/>
    <property type="match status" value="1"/>
</dbReference>
<feature type="region of interest" description="Disordered" evidence="1">
    <location>
        <begin position="144"/>
        <end position="191"/>
    </location>
</feature>
<dbReference type="Gene3D" id="1.25.40.340">
    <property type="match status" value="1"/>
</dbReference>
<dbReference type="InterPro" id="IPR033470">
    <property type="entry name" value="FakA-like_C"/>
</dbReference>
<sequence length="575" mass="57503">MHSLDAAAVRAWAAACVRSLEELRADINGINVYPVADSDTGSNLLHTVTAARSALAERPEVAHAGEALRVLAEGAVAAARGNSGVILSQVLRGFAESAGAAATLDGRGLAVALRHADARATGAVARPVAGTMLSVLHAVGIAVEPDGGNLTDGTGADEDNTDRNSAEPHGTHGDGTHPHAGNGAGRGNGVTADGAVTLEAVTRTAARTAAEALAETPRQLAALAAAGVVDAGGRGLVAVLDALAAVVAGEAAVTSDRAVSVTSALPAPQAWEVMYLLSDLDPDTEDAALAALRRDLAELGDSVTVAGDGAGNHAVHVHCDDIGAALEAGLRRGRPHRVRVEPLMTPAPPESTAADRAVVAVLRGDGVAELVGAEGVPVLPVPAGAEPTTEELLGLIGEVAAEHVTVVPGGVDLTAVAERAAGHPVLAERDVVVVPCASPAQALAALAVHDPERRAGADVVAMAEAAAATRRGDIVIAGEDALTWVGQVRAGDVLGLVDGEVVLTGQSADVTKAAVDVLERMLAVGGELVTVLTGAGSPPGVEDVLSEHLRVGHPEVELVCYYGGQSDAVLLMGVE</sequence>
<dbReference type="InterPro" id="IPR004007">
    <property type="entry name" value="DhaL_dom"/>
</dbReference>
<dbReference type="PROSITE" id="PS51480">
    <property type="entry name" value="DHAL"/>
    <property type="match status" value="1"/>
</dbReference>
<protein>
    <submittedName>
        <fullName evidence="3">DAK2 domain-containing protein</fullName>
    </submittedName>
</protein>
<dbReference type="Proteomes" id="UP001500467">
    <property type="component" value="Unassembled WGS sequence"/>
</dbReference>
<feature type="compositionally biased region" description="Basic and acidic residues" evidence="1">
    <location>
        <begin position="161"/>
        <end position="177"/>
    </location>
</feature>
<evidence type="ECO:0000313" key="4">
    <source>
        <dbReference type="Proteomes" id="UP001500467"/>
    </source>
</evidence>
<dbReference type="RefSeq" id="WP_253852884.1">
    <property type="nucleotide sequence ID" value="NZ_BAAALM010000007.1"/>
</dbReference>
<evidence type="ECO:0000313" key="3">
    <source>
        <dbReference type="EMBL" id="GAA1204520.1"/>
    </source>
</evidence>
<dbReference type="InterPro" id="IPR050270">
    <property type="entry name" value="DegV_domain_contain"/>
</dbReference>
<keyword evidence="4" id="KW-1185">Reference proteome</keyword>
<dbReference type="InterPro" id="IPR048394">
    <property type="entry name" value="FakA-like_M"/>
</dbReference>
<dbReference type="Pfam" id="PF13684">
    <property type="entry name" value="FakA-like_C"/>
    <property type="match status" value="1"/>
</dbReference>
<dbReference type="Pfam" id="PF02734">
    <property type="entry name" value="Dak2"/>
    <property type="match status" value="1"/>
</dbReference>
<organism evidence="3 4">
    <name type="scientific">Prauserella alba</name>
    <dbReference type="NCBI Taxonomy" id="176898"/>
    <lineage>
        <taxon>Bacteria</taxon>
        <taxon>Bacillati</taxon>
        <taxon>Actinomycetota</taxon>
        <taxon>Actinomycetes</taxon>
        <taxon>Pseudonocardiales</taxon>
        <taxon>Pseudonocardiaceae</taxon>
        <taxon>Prauserella</taxon>
    </lineage>
</organism>
<reference evidence="4" key="1">
    <citation type="journal article" date="2019" name="Int. J. Syst. Evol. Microbiol.">
        <title>The Global Catalogue of Microorganisms (GCM) 10K type strain sequencing project: providing services to taxonomists for standard genome sequencing and annotation.</title>
        <authorList>
            <consortium name="The Broad Institute Genomics Platform"/>
            <consortium name="The Broad Institute Genome Sequencing Center for Infectious Disease"/>
            <person name="Wu L."/>
            <person name="Ma J."/>
        </authorList>
    </citation>
    <scope>NUCLEOTIDE SEQUENCE [LARGE SCALE GENOMIC DNA]</scope>
    <source>
        <strain evidence="4">JCM 13022</strain>
    </source>
</reference>
<dbReference type="Pfam" id="PF21645">
    <property type="entry name" value="FakA-like_M"/>
    <property type="match status" value="1"/>
</dbReference>
<dbReference type="InterPro" id="IPR036117">
    <property type="entry name" value="DhaL_dom_sf"/>
</dbReference>
<name>A0ABP4FYY8_9PSEU</name>